<keyword evidence="3" id="KW-1185">Reference proteome</keyword>
<evidence type="ECO:0000256" key="1">
    <source>
        <dbReference type="SAM" id="MobiDB-lite"/>
    </source>
</evidence>
<dbReference type="Proteomes" id="UP000398389">
    <property type="component" value="Unassembled WGS sequence"/>
</dbReference>
<feature type="compositionally biased region" description="Low complexity" evidence="1">
    <location>
        <begin position="42"/>
        <end position="67"/>
    </location>
</feature>
<feature type="compositionally biased region" description="Polar residues" evidence="1">
    <location>
        <begin position="236"/>
        <end position="247"/>
    </location>
</feature>
<dbReference type="RefSeq" id="XP_031852632.1">
    <property type="nucleotide sequence ID" value="XM_031996741.1"/>
</dbReference>
<gene>
    <name evidence="2" type="ORF">SAPINGB_P002021</name>
</gene>
<feature type="region of interest" description="Disordered" evidence="1">
    <location>
        <begin position="228"/>
        <end position="251"/>
    </location>
</feature>
<feature type="compositionally biased region" description="Polar residues" evidence="1">
    <location>
        <begin position="364"/>
        <end position="376"/>
    </location>
</feature>
<evidence type="ECO:0000313" key="3">
    <source>
        <dbReference type="Proteomes" id="UP000398389"/>
    </source>
</evidence>
<protein>
    <submittedName>
        <fullName evidence="2">Uncharacterized protein</fullName>
    </submittedName>
</protein>
<reference evidence="2 3" key="1">
    <citation type="submission" date="2019-09" db="EMBL/GenBank/DDBJ databases">
        <authorList>
            <person name="Brejova B."/>
        </authorList>
    </citation>
    <scope>NUCLEOTIDE SEQUENCE [LARGE SCALE GENOMIC DNA]</scope>
</reference>
<accession>A0A5E8BHE2</accession>
<dbReference type="OrthoDB" id="4096667at2759"/>
<dbReference type="EMBL" id="CABVLU010000002">
    <property type="protein sequence ID" value="VVT48931.1"/>
    <property type="molecule type" value="Genomic_DNA"/>
</dbReference>
<dbReference type="GeneID" id="43580841"/>
<feature type="compositionally biased region" description="Polar residues" evidence="1">
    <location>
        <begin position="324"/>
        <end position="351"/>
    </location>
</feature>
<evidence type="ECO:0000313" key="2">
    <source>
        <dbReference type="EMBL" id="VVT48931.1"/>
    </source>
</evidence>
<feature type="region of interest" description="Disordered" evidence="1">
    <location>
        <begin position="26"/>
        <end position="74"/>
    </location>
</feature>
<proteinExistence type="predicted"/>
<organism evidence="2 3">
    <name type="scientific">Magnusiomyces paraingens</name>
    <dbReference type="NCBI Taxonomy" id="2606893"/>
    <lineage>
        <taxon>Eukaryota</taxon>
        <taxon>Fungi</taxon>
        <taxon>Dikarya</taxon>
        <taxon>Ascomycota</taxon>
        <taxon>Saccharomycotina</taxon>
        <taxon>Dipodascomycetes</taxon>
        <taxon>Dipodascales</taxon>
        <taxon>Dipodascaceae</taxon>
        <taxon>Magnusiomyces</taxon>
    </lineage>
</organism>
<dbReference type="AlphaFoldDB" id="A0A5E8BHE2"/>
<name>A0A5E8BHE2_9ASCO</name>
<feature type="region of interest" description="Disordered" evidence="1">
    <location>
        <begin position="321"/>
        <end position="385"/>
    </location>
</feature>
<sequence>MVGPRGNSSPYNKRIGNVGRVVKQSYGYPSMSSQQHAAIATSYQNQVQQQPSSNNSPHPHSDAAASSTGGKYGDDIEELGGSRDFIDVVSFRDTAMVRYIRYHEWMELILGTAVDTKQYVNGAKSTTDIEARAKSTYLDKVSRDDESIFEKTEETRKAKTAFFRKATDTLKDEFGSLSTVTLGDKKRTTTEKSLEKELREDYGIVIVENARVRPVRADMDIPETLTKESVEAKYSDATSKSSENPSNSGEIANESSAIAASVPLSDIPTTLPLDPSQQDISENVPENIPTSVTTVTESVNSGTIPASNILLPSKDTIIPPASGTEPSLSSAIDTNSASLESNLTKNDTENIPQPKLNEVGEAASNITNEPPNSTDTEMPDVITNP</sequence>